<dbReference type="InterPro" id="IPR001680">
    <property type="entry name" value="WD40_rpt"/>
</dbReference>
<keyword evidence="6" id="KW-1185">Reference proteome</keyword>
<dbReference type="FunFam" id="2.130.10.10:FF:000557">
    <property type="entry name" value="WD repeat protein"/>
    <property type="match status" value="1"/>
</dbReference>
<feature type="repeat" description="WD" evidence="3">
    <location>
        <begin position="347"/>
        <end position="388"/>
    </location>
</feature>
<keyword evidence="1 3" id="KW-0853">WD repeat</keyword>
<dbReference type="InterPro" id="IPR036322">
    <property type="entry name" value="WD40_repeat_dom_sf"/>
</dbReference>
<dbReference type="AlphaFoldDB" id="A0A0D2FXM1"/>
<dbReference type="Proteomes" id="UP000054266">
    <property type="component" value="Unassembled WGS sequence"/>
</dbReference>
<evidence type="ECO:0000256" key="4">
    <source>
        <dbReference type="SAM" id="MobiDB-lite"/>
    </source>
</evidence>
<evidence type="ECO:0000256" key="3">
    <source>
        <dbReference type="PROSITE-ProRule" id="PRU00221"/>
    </source>
</evidence>
<dbReference type="PANTHER" id="PTHR19847:SF7">
    <property type="entry name" value="DDB1- AND CUL4-ASSOCIATED FACTOR 11"/>
    <property type="match status" value="1"/>
</dbReference>
<dbReference type="Pfam" id="PF00400">
    <property type="entry name" value="WD40"/>
    <property type="match status" value="4"/>
</dbReference>
<feature type="compositionally biased region" description="Basic residues" evidence="4">
    <location>
        <begin position="149"/>
        <end position="159"/>
    </location>
</feature>
<dbReference type="SMART" id="SM00320">
    <property type="entry name" value="WD40"/>
    <property type="match status" value="5"/>
</dbReference>
<name>A0A0D2FXM1_9EURO</name>
<dbReference type="GO" id="GO:0080008">
    <property type="term" value="C:Cul4-RING E3 ubiquitin ligase complex"/>
    <property type="evidence" value="ECO:0007669"/>
    <property type="project" value="TreeGrafter"/>
</dbReference>
<dbReference type="HOGENOM" id="CLU_014280_1_1_1"/>
<dbReference type="PANTHER" id="PTHR19847">
    <property type="entry name" value="DDB1- AND CUL4-ASSOCIATED FACTOR 11"/>
    <property type="match status" value="1"/>
</dbReference>
<feature type="repeat" description="WD" evidence="3">
    <location>
        <begin position="533"/>
        <end position="554"/>
    </location>
</feature>
<feature type="region of interest" description="Disordered" evidence="4">
    <location>
        <begin position="149"/>
        <end position="171"/>
    </location>
</feature>
<sequence length="707" mass="79916">MSTSPDPREGLSPQPVNILDIFAGDDEEDDDVESYHPTEEQSTDASGLEDEDSDAEFTDARETFGGIEIIYERSEDDDDEEEENETETEQNATAGTRRTAQVTARDIRDLFSASAPLRQLILSHYRNLDRNSQDLFTDDDDEDDGFVYRGRRLPPRRPKHQGDRFPKVPSDAGKALMNLGTFGCRDSHQDIRRKRRRNVSERLLWRRLGQEARSTMKRQNNLIAQDHVPDSSTADKIIHYDSRAYSGQFSDDGNFFFSCTQNFKVRMYDTSNPYEWKYYKTVDYPFGQWTITDATLSPDNKWLAYSSIRHTVCLAPTDPTDHSENTLLDFTNFAPGSGAGRQTYGYMGRHGFGIWSLRFSGDGREIVAGTSDHSVVVYDLERRQSTVQLTNHNDDVNAVCFGDKMSPHILYSGSDDQTLRVWDRRSMADGRPAGIFVGHTEGLTYVDSKGDGRYVLSNGKDQMMKLWDLRKMISPNEFSHINLGSYTTNFDYRFSTYEMEDYVPNPKDCSVVTFRGHSVLKTLIRCHFSPPGSSNSRYVYSGSEDGKVYIWNLDGTLKQKIDVYAATKYTRPSHDESEIGRYMTHGRHDMGWKTCVRDASWSPTAPVLAATSWNGWAMSTGTVSLHSWNDGAEGDEALPAMSSNYGARLDPREDFNGEMRRARAHERGDRTGPADTRSRAEGRGLRSSIVRPARFGEEGGGGGGSIW</sequence>
<dbReference type="EMBL" id="KN846956">
    <property type="protein sequence ID" value="KIW73228.1"/>
    <property type="molecule type" value="Genomic_DNA"/>
</dbReference>
<dbReference type="PRINTS" id="PR00320">
    <property type="entry name" value="GPROTEINBRPT"/>
</dbReference>
<dbReference type="STRING" id="5601.A0A0D2FXM1"/>
<feature type="region of interest" description="Disordered" evidence="4">
    <location>
        <begin position="662"/>
        <end position="684"/>
    </location>
</feature>
<feature type="compositionally biased region" description="Acidic residues" evidence="4">
    <location>
        <begin position="47"/>
        <end position="57"/>
    </location>
</feature>
<dbReference type="SUPFAM" id="SSF50978">
    <property type="entry name" value="WD40 repeat-like"/>
    <property type="match status" value="1"/>
</dbReference>
<dbReference type="InterPro" id="IPR051859">
    <property type="entry name" value="DCAF"/>
</dbReference>
<evidence type="ECO:0000313" key="6">
    <source>
        <dbReference type="Proteomes" id="UP000054266"/>
    </source>
</evidence>
<organism evidence="5 6">
    <name type="scientific">Phialophora macrospora</name>
    <dbReference type="NCBI Taxonomy" id="1851006"/>
    <lineage>
        <taxon>Eukaryota</taxon>
        <taxon>Fungi</taxon>
        <taxon>Dikarya</taxon>
        <taxon>Ascomycota</taxon>
        <taxon>Pezizomycotina</taxon>
        <taxon>Eurotiomycetes</taxon>
        <taxon>Chaetothyriomycetidae</taxon>
        <taxon>Chaetothyriales</taxon>
        <taxon>Herpotrichiellaceae</taxon>
        <taxon>Phialophora</taxon>
    </lineage>
</organism>
<accession>A0A0D2FXM1</accession>
<keyword evidence="2" id="KW-0677">Repeat</keyword>
<feature type="compositionally biased region" description="Polar residues" evidence="4">
    <location>
        <begin position="90"/>
        <end position="101"/>
    </location>
</feature>
<dbReference type="PROSITE" id="PS50082">
    <property type="entry name" value="WD_REPEATS_2"/>
    <property type="match status" value="4"/>
</dbReference>
<dbReference type="InterPro" id="IPR015943">
    <property type="entry name" value="WD40/YVTN_repeat-like_dom_sf"/>
</dbReference>
<protein>
    <submittedName>
        <fullName evidence="5">Uncharacterized protein</fullName>
    </submittedName>
</protein>
<dbReference type="PROSITE" id="PS50294">
    <property type="entry name" value="WD_REPEATS_REGION"/>
    <property type="match status" value="2"/>
</dbReference>
<reference evidence="5 6" key="1">
    <citation type="submission" date="2015-01" db="EMBL/GenBank/DDBJ databases">
        <title>The Genome Sequence of Capronia semiimmersa CBS27337.</title>
        <authorList>
            <consortium name="The Broad Institute Genomics Platform"/>
            <person name="Cuomo C."/>
            <person name="de Hoog S."/>
            <person name="Gorbushina A."/>
            <person name="Stielow B."/>
            <person name="Teixiera M."/>
            <person name="Abouelleil A."/>
            <person name="Chapman S.B."/>
            <person name="Priest M."/>
            <person name="Young S.K."/>
            <person name="Wortman J."/>
            <person name="Nusbaum C."/>
            <person name="Birren B."/>
        </authorList>
    </citation>
    <scope>NUCLEOTIDE SEQUENCE [LARGE SCALE GENOMIC DNA]</scope>
    <source>
        <strain evidence="5 6">CBS 27337</strain>
    </source>
</reference>
<proteinExistence type="predicted"/>
<evidence type="ECO:0000313" key="5">
    <source>
        <dbReference type="EMBL" id="KIW73228.1"/>
    </source>
</evidence>
<feature type="repeat" description="WD" evidence="3">
    <location>
        <begin position="436"/>
        <end position="470"/>
    </location>
</feature>
<evidence type="ECO:0000256" key="2">
    <source>
        <dbReference type="ARBA" id="ARBA00022737"/>
    </source>
</evidence>
<feature type="repeat" description="WD" evidence="3">
    <location>
        <begin position="389"/>
        <end position="423"/>
    </location>
</feature>
<feature type="region of interest" description="Disordered" evidence="4">
    <location>
        <begin position="1"/>
        <end position="101"/>
    </location>
</feature>
<dbReference type="InterPro" id="IPR020472">
    <property type="entry name" value="WD40_PAC1"/>
</dbReference>
<dbReference type="GO" id="GO:0043161">
    <property type="term" value="P:proteasome-mediated ubiquitin-dependent protein catabolic process"/>
    <property type="evidence" value="ECO:0007669"/>
    <property type="project" value="TreeGrafter"/>
</dbReference>
<dbReference type="Gene3D" id="2.130.10.10">
    <property type="entry name" value="YVTN repeat-like/Quinoprotein amine dehydrogenase"/>
    <property type="match status" value="3"/>
</dbReference>
<gene>
    <name evidence="5" type="ORF">PV04_01362</name>
</gene>
<evidence type="ECO:0000256" key="1">
    <source>
        <dbReference type="ARBA" id="ARBA00022574"/>
    </source>
</evidence>
<feature type="compositionally biased region" description="Acidic residues" evidence="4">
    <location>
        <begin position="23"/>
        <end position="32"/>
    </location>
</feature>
<feature type="compositionally biased region" description="Acidic residues" evidence="4">
    <location>
        <begin position="74"/>
        <end position="88"/>
    </location>
</feature>